<gene>
    <name evidence="7" type="primary">pyrB</name>
    <name evidence="10" type="ORF">AS030_05645</name>
</gene>
<keyword evidence="11" id="KW-1185">Reference proteome</keyword>
<dbReference type="OrthoDB" id="9774690at2"/>
<dbReference type="PROSITE" id="PS00097">
    <property type="entry name" value="CARBAMOYLTRANSFERASE"/>
    <property type="match status" value="1"/>
</dbReference>
<dbReference type="PANTHER" id="PTHR45753:SF6">
    <property type="entry name" value="ASPARTATE CARBAMOYLTRANSFERASE"/>
    <property type="match status" value="1"/>
</dbReference>
<feature type="binding site" evidence="7">
    <location>
        <position position="77"/>
    </location>
    <ligand>
        <name>L-aspartate</name>
        <dbReference type="ChEBI" id="CHEBI:29991"/>
    </ligand>
</feature>
<sequence>MKHLLTINDLSLMEIEQILHDAQGFSKGEKWNPAEKTFAANLFFEPSTRTRMSFEVAQKKLGFEVLNLDCGFSSTQKGETLYDTVRTMEEIGAKAAVIRHSKDRYFEELAGKVNIPIINAGDGCGNHPTQSLLDLLTIQQEFIVLQGLKVVIVGDIRHSRVARSNAEILHRLGAKVYFSGPREWYDTSLAEDQYLSMDEACEMADVLMMLRIQHERHECKSGMTSGQYHEAYGLTPAREKRMKDQAIIMHPAPVNRGVEIADELVECERSRIFKQMNNGVNVRMAVLKWALEANLKEETANGYLVKGW</sequence>
<evidence type="ECO:0000313" key="10">
    <source>
        <dbReference type="EMBL" id="KSU85006.1"/>
    </source>
</evidence>
<dbReference type="GO" id="GO:0006520">
    <property type="term" value="P:amino acid metabolic process"/>
    <property type="evidence" value="ECO:0007669"/>
    <property type="project" value="InterPro"/>
</dbReference>
<evidence type="ECO:0000259" key="9">
    <source>
        <dbReference type="Pfam" id="PF02729"/>
    </source>
</evidence>
<dbReference type="AlphaFoldDB" id="A0A0V8JDA4"/>
<dbReference type="GO" id="GO:0004070">
    <property type="term" value="F:aspartate carbamoyltransferase activity"/>
    <property type="evidence" value="ECO:0007669"/>
    <property type="project" value="UniProtKB-UniRule"/>
</dbReference>
<dbReference type="InterPro" id="IPR002082">
    <property type="entry name" value="Asp_carbamoyltransf"/>
</dbReference>
<feature type="binding site" evidence="7">
    <location>
        <position position="50"/>
    </location>
    <ligand>
        <name>carbamoyl phosphate</name>
        <dbReference type="ChEBI" id="CHEBI:58228"/>
    </ligand>
</feature>
<dbReference type="InterPro" id="IPR036901">
    <property type="entry name" value="Asp/Orn_carbamoylTrfase_sf"/>
</dbReference>
<dbReference type="InterPro" id="IPR006132">
    <property type="entry name" value="Asp/Orn_carbamoyltranf_P-bd"/>
</dbReference>
<keyword evidence="3 7" id="KW-0808">Transferase</keyword>
<dbReference type="NCBIfam" id="TIGR00670">
    <property type="entry name" value="asp_carb_tr"/>
    <property type="match status" value="1"/>
</dbReference>
<dbReference type="GO" id="GO:0006207">
    <property type="term" value="P:'de novo' pyrimidine nucleobase biosynthetic process"/>
    <property type="evidence" value="ECO:0007669"/>
    <property type="project" value="InterPro"/>
</dbReference>
<feature type="binding site" evidence="7">
    <location>
        <position position="252"/>
    </location>
    <ligand>
        <name>carbamoyl phosphate</name>
        <dbReference type="ChEBI" id="CHEBI:58228"/>
    </ligand>
</feature>
<feature type="binding site" evidence="7">
    <location>
        <position position="253"/>
    </location>
    <ligand>
        <name>carbamoyl phosphate</name>
        <dbReference type="ChEBI" id="CHEBI:58228"/>
    </ligand>
</feature>
<dbReference type="EMBL" id="LNQN01000001">
    <property type="protein sequence ID" value="KSU85006.1"/>
    <property type="molecule type" value="Genomic_DNA"/>
</dbReference>
<dbReference type="Pfam" id="PF02729">
    <property type="entry name" value="OTCace_N"/>
    <property type="match status" value="1"/>
</dbReference>
<dbReference type="FunFam" id="3.40.50.1370:FF:000011">
    <property type="entry name" value="Aspartate carbamoyltransferase"/>
    <property type="match status" value="1"/>
</dbReference>
<evidence type="ECO:0000256" key="7">
    <source>
        <dbReference type="HAMAP-Rule" id="MF_00001"/>
    </source>
</evidence>
<evidence type="ECO:0000256" key="5">
    <source>
        <dbReference type="ARBA" id="ARBA00043884"/>
    </source>
</evidence>
<feature type="binding site" evidence="7">
    <location>
        <position position="130"/>
    </location>
    <ligand>
        <name>carbamoyl phosphate</name>
        <dbReference type="ChEBI" id="CHEBI:58228"/>
    </ligand>
</feature>
<protein>
    <recommendedName>
        <fullName evidence="7">Aspartate carbamoyltransferase</fullName>
        <ecNumber evidence="7">2.1.3.2</ecNumber>
    </recommendedName>
    <alternativeName>
        <fullName evidence="7">Aspartate transcarbamylase</fullName>
        <shortName evidence="7">ATCase</shortName>
    </alternativeName>
</protein>
<dbReference type="Gene3D" id="3.40.50.1370">
    <property type="entry name" value="Aspartate/ornithine carbamoyltransferase"/>
    <property type="match status" value="2"/>
</dbReference>
<evidence type="ECO:0000313" key="11">
    <source>
        <dbReference type="Proteomes" id="UP000054099"/>
    </source>
</evidence>
<dbReference type="PRINTS" id="PR00100">
    <property type="entry name" value="AOTCASE"/>
</dbReference>
<comment type="similarity">
    <text evidence="2 7">Belongs to the aspartate/ornithine carbamoyltransferase superfamily. ATCase family.</text>
</comment>
<feature type="binding site" evidence="7">
    <location>
        <position position="127"/>
    </location>
    <ligand>
        <name>carbamoyl phosphate</name>
        <dbReference type="ChEBI" id="CHEBI:58228"/>
    </ligand>
</feature>
<dbReference type="GO" id="GO:0044205">
    <property type="term" value="P:'de novo' UMP biosynthetic process"/>
    <property type="evidence" value="ECO:0007669"/>
    <property type="project" value="UniProtKB-UniRule"/>
</dbReference>
<evidence type="ECO:0000256" key="4">
    <source>
        <dbReference type="ARBA" id="ARBA00022975"/>
    </source>
</evidence>
<dbReference type="SUPFAM" id="SSF53671">
    <property type="entry name" value="Aspartate/ornithine carbamoyltransferase"/>
    <property type="match status" value="1"/>
</dbReference>
<dbReference type="GO" id="GO:0016597">
    <property type="term" value="F:amino acid binding"/>
    <property type="evidence" value="ECO:0007669"/>
    <property type="project" value="InterPro"/>
</dbReference>
<feature type="binding site" evidence="7">
    <location>
        <position position="160"/>
    </location>
    <ligand>
        <name>L-aspartate</name>
        <dbReference type="ChEBI" id="CHEBI:29991"/>
    </ligand>
</feature>
<evidence type="ECO:0000259" key="8">
    <source>
        <dbReference type="Pfam" id="PF00185"/>
    </source>
</evidence>
<evidence type="ECO:0000256" key="6">
    <source>
        <dbReference type="ARBA" id="ARBA00048859"/>
    </source>
</evidence>
<dbReference type="RefSeq" id="WP_061969302.1">
    <property type="nucleotide sequence ID" value="NZ_FMAV01000001.1"/>
</dbReference>
<name>A0A0V8JDA4_9BACL</name>
<dbReference type="Proteomes" id="UP000054099">
    <property type="component" value="Unassembled WGS sequence"/>
</dbReference>
<dbReference type="UniPathway" id="UPA00070">
    <property type="reaction ID" value="UER00116"/>
</dbReference>
<organism evidence="10 11">
    <name type="scientific">Fictibacillus enclensis</name>
    <dbReference type="NCBI Taxonomy" id="1017270"/>
    <lineage>
        <taxon>Bacteria</taxon>
        <taxon>Bacillati</taxon>
        <taxon>Bacillota</taxon>
        <taxon>Bacilli</taxon>
        <taxon>Bacillales</taxon>
        <taxon>Fictibacillaceae</taxon>
        <taxon>Fictibacillus</taxon>
    </lineage>
</organism>
<proteinExistence type="inferred from homology"/>
<dbReference type="NCBIfam" id="NF002032">
    <property type="entry name" value="PRK00856.1"/>
    <property type="match status" value="1"/>
</dbReference>
<evidence type="ECO:0000256" key="2">
    <source>
        <dbReference type="ARBA" id="ARBA00008896"/>
    </source>
</evidence>
<comment type="pathway">
    <text evidence="1 7">Pyrimidine metabolism; UMP biosynthesis via de novo pathway; (S)-dihydroorotate from bicarbonate: step 2/3.</text>
</comment>
<dbReference type="InterPro" id="IPR006131">
    <property type="entry name" value="Asp_carbamoyltransf_Asp/Orn-bd"/>
</dbReference>
<dbReference type="EC" id="2.1.3.2" evidence="7"/>
<dbReference type="InterPro" id="IPR006130">
    <property type="entry name" value="Asp/Orn_carbamoylTrfase"/>
</dbReference>
<dbReference type="PRINTS" id="PR00101">
    <property type="entry name" value="ATCASE"/>
</dbReference>
<dbReference type="Pfam" id="PF00185">
    <property type="entry name" value="OTCace"/>
    <property type="match status" value="1"/>
</dbReference>
<feature type="domain" description="Aspartate/ornithine carbamoyltransferase Asp/Orn-binding" evidence="8">
    <location>
        <begin position="146"/>
        <end position="289"/>
    </location>
</feature>
<feature type="binding site" evidence="7">
    <location>
        <position position="99"/>
    </location>
    <ligand>
        <name>carbamoyl phosphate</name>
        <dbReference type="ChEBI" id="CHEBI:58228"/>
    </ligand>
</feature>
<keyword evidence="4 7" id="KW-0665">Pyrimidine biosynthesis</keyword>
<feature type="binding site" evidence="7">
    <location>
        <position position="49"/>
    </location>
    <ligand>
        <name>carbamoyl phosphate</name>
        <dbReference type="ChEBI" id="CHEBI:58228"/>
    </ligand>
</feature>
<evidence type="ECO:0000256" key="1">
    <source>
        <dbReference type="ARBA" id="ARBA00004852"/>
    </source>
</evidence>
<feature type="binding site" evidence="7">
    <location>
        <position position="211"/>
    </location>
    <ligand>
        <name>L-aspartate</name>
        <dbReference type="ChEBI" id="CHEBI:29991"/>
    </ligand>
</feature>
<comment type="catalytic activity">
    <reaction evidence="6 7">
        <text>carbamoyl phosphate + L-aspartate = N-carbamoyl-L-aspartate + phosphate + H(+)</text>
        <dbReference type="Rhea" id="RHEA:20013"/>
        <dbReference type="ChEBI" id="CHEBI:15378"/>
        <dbReference type="ChEBI" id="CHEBI:29991"/>
        <dbReference type="ChEBI" id="CHEBI:32814"/>
        <dbReference type="ChEBI" id="CHEBI:43474"/>
        <dbReference type="ChEBI" id="CHEBI:58228"/>
        <dbReference type="EC" id="2.1.3.2"/>
    </reaction>
</comment>
<dbReference type="GO" id="GO:0005829">
    <property type="term" value="C:cytosol"/>
    <property type="evidence" value="ECO:0007669"/>
    <property type="project" value="TreeGrafter"/>
</dbReference>
<reference evidence="10 11" key="1">
    <citation type="journal article" date="2014" name="Antonie Van Leeuwenhoek">
        <title>Fictibacillus enclensis sp. nov., isolated from marine sediment.</title>
        <authorList>
            <person name="Dastager S.G."/>
            <person name="Mawlankar R."/>
            <person name="Srinivasan K."/>
            <person name="Tang S.K."/>
            <person name="Lee J.C."/>
            <person name="Ramana V.V."/>
            <person name="Shouche Y.S."/>
        </authorList>
    </citation>
    <scope>NUCLEOTIDE SEQUENCE [LARGE SCALE GENOMIC DNA]</scope>
    <source>
        <strain evidence="10 11">NIO-1003</strain>
    </source>
</reference>
<comment type="caution">
    <text evidence="10">The sequence shown here is derived from an EMBL/GenBank/DDBJ whole genome shotgun (WGS) entry which is preliminary data.</text>
</comment>
<dbReference type="PANTHER" id="PTHR45753">
    <property type="entry name" value="ORNITHINE CARBAMOYLTRANSFERASE, MITOCHONDRIAL"/>
    <property type="match status" value="1"/>
</dbReference>
<comment type="function">
    <text evidence="5 7">Catalyzes the condensation of carbamoyl phosphate and aspartate to form carbamoyl aspartate and inorganic phosphate, the committed step in the de novo pyrimidine nucleotide biosynthesis pathway.</text>
</comment>
<accession>A0A0V8JDA4</accession>
<evidence type="ECO:0000256" key="3">
    <source>
        <dbReference type="ARBA" id="ARBA00022679"/>
    </source>
</evidence>
<feature type="domain" description="Aspartate/ornithine carbamoyltransferase carbamoyl-P binding" evidence="9">
    <location>
        <begin position="2"/>
        <end position="140"/>
    </location>
</feature>
<comment type="subunit">
    <text evidence="7">Heterododecamer (2C3:3R2) of six catalytic PyrB chains organized as two trimers (C3), and six regulatory PyrI chains organized as three dimers (R2).</text>
</comment>
<dbReference type="HAMAP" id="MF_00001">
    <property type="entry name" value="Asp_carb_tr"/>
    <property type="match status" value="1"/>
</dbReference>